<name>T1G138_HELRO</name>
<dbReference type="Pfam" id="PF00534">
    <property type="entry name" value="Glycos_transf_1"/>
    <property type="match status" value="1"/>
</dbReference>
<dbReference type="EnsemblMetazoa" id="HelroT72682">
    <property type="protein sequence ID" value="HelroP72682"/>
    <property type="gene ID" value="HelroG72682"/>
</dbReference>
<evidence type="ECO:0000259" key="7">
    <source>
        <dbReference type="Pfam" id="PF00534"/>
    </source>
</evidence>
<dbReference type="InterPro" id="IPR039507">
    <property type="entry name" value="PIG-A/GPI3"/>
</dbReference>
<evidence type="ECO:0000256" key="6">
    <source>
        <dbReference type="ARBA" id="ARBA00032160"/>
    </source>
</evidence>
<dbReference type="InterPro" id="IPR013234">
    <property type="entry name" value="PIGA_GPI_anchor_biosynthesis"/>
</dbReference>
<organism evidence="10 11">
    <name type="scientific">Helobdella robusta</name>
    <name type="common">Californian leech</name>
    <dbReference type="NCBI Taxonomy" id="6412"/>
    <lineage>
        <taxon>Eukaryota</taxon>
        <taxon>Metazoa</taxon>
        <taxon>Spiralia</taxon>
        <taxon>Lophotrochozoa</taxon>
        <taxon>Annelida</taxon>
        <taxon>Clitellata</taxon>
        <taxon>Hirudinea</taxon>
        <taxon>Rhynchobdellida</taxon>
        <taxon>Glossiphoniidae</taxon>
        <taxon>Helobdella</taxon>
    </lineage>
</organism>
<dbReference type="FunCoup" id="T1G138">
    <property type="interactions" value="582"/>
</dbReference>
<evidence type="ECO:0000256" key="1">
    <source>
        <dbReference type="ARBA" id="ARBA00004687"/>
    </source>
</evidence>
<dbReference type="EC" id="2.4.1.198" evidence="2"/>
<dbReference type="GO" id="GO:0006506">
    <property type="term" value="P:GPI anchor biosynthetic process"/>
    <property type="evidence" value="ECO:0000318"/>
    <property type="project" value="GO_Central"/>
</dbReference>
<dbReference type="InterPro" id="IPR001296">
    <property type="entry name" value="Glyco_trans_1"/>
</dbReference>
<evidence type="ECO:0000259" key="8">
    <source>
        <dbReference type="Pfam" id="PF08288"/>
    </source>
</evidence>
<proteinExistence type="predicted"/>
<sequence>MVSDFFYPNIGGVESHIYQLSQCLMDLGHKVIIVTHAYGDRSGVRIMTNGLKVYYLPVLPVYNQCILPTIFCNIPLFRNIIIREDINIVHGHSAFSTMCHESLLQANVMNLKTVFTDHSLFGFADVSSILTNKVLQVSLSGVNHVICVSHTCKENTVLRAEISPHNVSVIPNAVDASNFLPQPRNKNPHRITIVVLCRLVYRKGADLLAELIPFLCKQHPDVQFVIGGDGPKRLLIEEVCEKHSLHDRVQLLGMIGHSQARNVLTMGDIFLNMSLTEAFCIAIVEAASCGLKVVSTHVGGIPEVLPTHLIKLAQPNVHSLAEQLNEAIAERRMVKKMKEMMTIHKEVASLYTWQNVAKRTQAVYDVISGEEPKKLIDKLKRWNYVVCVLIHCFECM</sequence>
<dbReference type="AlphaFoldDB" id="T1G138"/>
<evidence type="ECO:0000256" key="3">
    <source>
        <dbReference type="ARBA" id="ARBA00022502"/>
    </source>
</evidence>
<dbReference type="SUPFAM" id="SSF53756">
    <property type="entry name" value="UDP-Glycosyltransferase/glycogen phosphorylase"/>
    <property type="match status" value="1"/>
</dbReference>
<dbReference type="RefSeq" id="XP_009011109.1">
    <property type="nucleotide sequence ID" value="XM_009012861.1"/>
</dbReference>
<evidence type="ECO:0000256" key="5">
    <source>
        <dbReference type="ARBA" id="ARBA00022679"/>
    </source>
</evidence>
<feature type="domain" description="PIGA GPI anchor biosynthesis" evidence="8">
    <location>
        <begin position="36"/>
        <end position="125"/>
    </location>
</feature>
<dbReference type="UniPathway" id="UPA00196"/>
<dbReference type="eggNOG" id="KOG1111">
    <property type="taxonomic scope" value="Eukaryota"/>
</dbReference>
<comment type="pathway">
    <text evidence="1">Glycolipid biosynthesis; glycosylphosphatidylinositol-anchor biosynthesis.</text>
</comment>
<evidence type="ECO:0000256" key="2">
    <source>
        <dbReference type="ARBA" id="ARBA00012420"/>
    </source>
</evidence>
<dbReference type="Gene3D" id="3.40.50.2000">
    <property type="entry name" value="Glycogen Phosphorylase B"/>
    <property type="match status" value="2"/>
</dbReference>
<reference evidence="10" key="3">
    <citation type="submission" date="2015-06" db="UniProtKB">
        <authorList>
            <consortium name="EnsemblMetazoa"/>
        </authorList>
    </citation>
    <scope>IDENTIFICATION</scope>
</reference>
<dbReference type="FunFam" id="3.40.50.2000:FF:000026">
    <property type="entry name" value="Phosphatidylinositol N-acetylglucosaminyltransferase subunit A"/>
    <property type="match status" value="1"/>
</dbReference>
<dbReference type="CDD" id="cd03796">
    <property type="entry name" value="GT4_PIG-A-like"/>
    <property type="match status" value="1"/>
</dbReference>
<evidence type="ECO:0000313" key="11">
    <source>
        <dbReference type="Proteomes" id="UP000015101"/>
    </source>
</evidence>
<protein>
    <recommendedName>
        <fullName evidence="2">phosphatidylinositol N-acetylglucosaminyltransferase</fullName>
        <ecNumber evidence="2">2.4.1.198</ecNumber>
    </recommendedName>
    <alternativeName>
        <fullName evidence="6">GlcNAc-PI synthesis protein</fullName>
    </alternativeName>
</protein>
<dbReference type="HOGENOM" id="CLU_009583_19_0_1"/>
<dbReference type="PANTHER" id="PTHR45871">
    <property type="entry name" value="N-ACETYLGLUCOSAMINYL-PHOSPHATIDYLINOSITOL BIOSYNTHETIC PROTEIN"/>
    <property type="match status" value="1"/>
</dbReference>
<reference evidence="11" key="1">
    <citation type="submission" date="2012-12" db="EMBL/GenBank/DDBJ databases">
        <authorList>
            <person name="Hellsten U."/>
            <person name="Grimwood J."/>
            <person name="Chapman J.A."/>
            <person name="Shapiro H."/>
            <person name="Aerts A."/>
            <person name="Otillar R.P."/>
            <person name="Terry A.Y."/>
            <person name="Boore J.L."/>
            <person name="Simakov O."/>
            <person name="Marletaz F."/>
            <person name="Cho S.-J."/>
            <person name="Edsinger-Gonzales E."/>
            <person name="Havlak P."/>
            <person name="Kuo D.-H."/>
            <person name="Larsson T."/>
            <person name="Lv J."/>
            <person name="Arendt D."/>
            <person name="Savage R."/>
            <person name="Osoegawa K."/>
            <person name="de Jong P."/>
            <person name="Lindberg D.R."/>
            <person name="Seaver E.C."/>
            <person name="Weisblat D.A."/>
            <person name="Putnam N.H."/>
            <person name="Grigoriev I.V."/>
            <person name="Rokhsar D.S."/>
        </authorList>
    </citation>
    <scope>NUCLEOTIDE SEQUENCE</scope>
</reference>
<keyword evidence="4" id="KW-0328">Glycosyltransferase</keyword>
<dbReference type="OrthoDB" id="734129at2759"/>
<dbReference type="EMBL" id="AMQM01002759">
    <property type="status" value="NOT_ANNOTATED_CDS"/>
    <property type="molecule type" value="Genomic_DNA"/>
</dbReference>
<dbReference type="FunFam" id="3.40.50.2000:FF:000295">
    <property type="entry name" value="Phosphatidylinositol N-acetylglucosaminyltransferase subunit A, putative"/>
    <property type="match status" value="1"/>
</dbReference>
<evidence type="ECO:0000256" key="4">
    <source>
        <dbReference type="ARBA" id="ARBA00022676"/>
    </source>
</evidence>
<keyword evidence="5" id="KW-0808">Transferase</keyword>
<dbReference type="Pfam" id="PF08288">
    <property type="entry name" value="PIGA"/>
    <property type="match status" value="1"/>
</dbReference>
<dbReference type="PANTHER" id="PTHR45871:SF1">
    <property type="entry name" value="PHOSPHATIDYLINOSITOL N-ACETYLGLUCOSAMINYLTRANSFERASE SUBUNIT A"/>
    <property type="match status" value="1"/>
</dbReference>
<reference evidence="9 11" key="2">
    <citation type="journal article" date="2013" name="Nature">
        <title>Insights into bilaterian evolution from three spiralian genomes.</title>
        <authorList>
            <person name="Simakov O."/>
            <person name="Marletaz F."/>
            <person name="Cho S.J."/>
            <person name="Edsinger-Gonzales E."/>
            <person name="Havlak P."/>
            <person name="Hellsten U."/>
            <person name="Kuo D.H."/>
            <person name="Larsson T."/>
            <person name="Lv J."/>
            <person name="Arendt D."/>
            <person name="Savage R."/>
            <person name="Osoegawa K."/>
            <person name="de Jong P."/>
            <person name="Grimwood J."/>
            <person name="Chapman J.A."/>
            <person name="Shapiro H."/>
            <person name="Aerts A."/>
            <person name="Otillar R.P."/>
            <person name="Terry A.Y."/>
            <person name="Boore J.L."/>
            <person name="Grigoriev I.V."/>
            <person name="Lindberg D.R."/>
            <person name="Seaver E.C."/>
            <person name="Weisblat D.A."/>
            <person name="Putnam N.H."/>
            <person name="Rokhsar D.S."/>
        </authorList>
    </citation>
    <scope>NUCLEOTIDE SEQUENCE</scope>
</reference>
<dbReference type="GO" id="GO:0017176">
    <property type="term" value="F:phosphatidylinositol N-acetylglucosaminyltransferase activity"/>
    <property type="evidence" value="ECO:0000318"/>
    <property type="project" value="GO_Central"/>
</dbReference>
<gene>
    <name evidence="10" type="primary">20214786</name>
    <name evidence="9" type="ORF">HELRODRAFT_72682</name>
</gene>
<keyword evidence="11" id="KW-1185">Reference proteome</keyword>
<dbReference type="InParanoid" id="T1G138"/>
<dbReference type="OMA" id="SHFWMSG"/>
<dbReference type="EMBL" id="KB095858">
    <property type="protein sequence ID" value="ESO10840.1"/>
    <property type="molecule type" value="Genomic_DNA"/>
</dbReference>
<evidence type="ECO:0000313" key="10">
    <source>
        <dbReference type="EnsemblMetazoa" id="HelroP72682"/>
    </source>
</evidence>
<dbReference type="GeneID" id="20214786"/>
<dbReference type="STRING" id="6412.T1G138"/>
<accession>T1G138</accession>
<keyword evidence="3" id="KW-0337">GPI-anchor biosynthesis</keyword>
<feature type="domain" description="Glycosyl transferase family 1" evidence="7">
    <location>
        <begin position="181"/>
        <end position="339"/>
    </location>
</feature>
<dbReference type="KEGG" id="hro:HELRODRAFT_72682"/>
<dbReference type="CTD" id="20214786"/>
<evidence type="ECO:0000313" key="9">
    <source>
        <dbReference type="EMBL" id="ESO10840.1"/>
    </source>
</evidence>
<dbReference type="GO" id="GO:0000506">
    <property type="term" value="C:glycosylphosphatidylinositol-N-acetylglucosaminyltransferase (GPI-GnT) complex"/>
    <property type="evidence" value="ECO:0000318"/>
    <property type="project" value="GO_Central"/>
</dbReference>
<dbReference type="Proteomes" id="UP000015101">
    <property type="component" value="Unassembled WGS sequence"/>
</dbReference>